<evidence type="ECO:0000313" key="2">
    <source>
        <dbReference type="EMBL" id="MBB1489491.1"/>
    </source>
</evidence>
<dbReference type="InterPro" id="IPR018875">
    <property type="entry name" value="Antirepressor_Ant_N"/>
</dbReference>
<keyword evidence="3" id="KW-1185">Reference proteome</keyword>
<feature type="domain" description="Antirepressor protein ant N-terminal" evidence="1">
    <location>
        <begin position="7"/>
        <end position="86"/>
    </location>
</feature>
<dbReference type="Proteomes" id="UP000565262">
    <property type="component" value="Unassembled WGS sequence"/>
</dbReference>
<evidence type="ECO:0000259" key="1">
    <source>
        <dbReference type="Pfam" id="PF10547"/>
    </source>
</evidence>
<gene>
    <name evidence="2" type="ORF">H4O21_23045</name>
</gene>
<dbReference type="EMBL" id="JACJFM010000056">
    <property type="protein sequence ID" value="MBB1489491.1"/>
    <property type="molecule type" value="Genomic_DNA"/>
</dbReference>
<name>A0A839IX05_9GAMM</name>
<sequence length="88" mass="9987">MKNQISTVSFYGQNLSVIPLNNQLFVAIKPVCENIGVPWVGQRQRIKRDVVLNSTACMIQVVAADKRKRELLCLPLEYLNGWLFGILI</sequence>
<protein>
    <recommendedName>
        <fullName evidence="1">Antirepressor protein ant N-terminal domain-containing protein</fullName>
    </recommendedName>
</protein>
<dbReference type="Pfam" id="PF10547">
    <property type="entry name" value="P22_AR_N"/>
    <property type="match status" value="1"/>
</dbReference>
<organism evidence="2 3">
    <name type="scientific">Oceanospirillum sediminis</name>
    <dbReference type="NCBI Taxonomy" id="2760088"/>
    <lineage>
        <taxon>Bacteria</taxon>
        <taxon>Pseudomonadati</taxon>
        <taxon>Pseudomonadota</taxon>
        <taxon>Gammaproteobacteria</taxon>
        <taxon>Oceanospirillales</taxon>
        <taxon>Oceanospirillaceae</taxon>
        <taxon>Oceanospirillum</taxon>
    </lineage>
</organism>
<evidence type="ECO:0000313" key="3">
    <source>
        <dbReference type="Proteomes" id="UP000565262"/>
    </source>
</evidence>
<reference evidence="2 3" key="1">
    <citation type="submission" date="2020-08" db="EMBL/GenBank/DDBJ databases">
        <title>Oceanospirillum sp. nov. isolated from marine sediment.</title>
        <authorList>
            <person name="Ji X."/>
        </authorList>
    </citation>
    <scope>NUCLEOTIDE SEQUENCE [LARGE SCALE GENOMIC DNA]</scope>
    <source>
        <strain evidence="2 3">D5</strain>
    </source>
</reference>
<proteinExistence type="predicted"/>
<dbReference type="PRINTS" id="PR01994">
    <property type="entry name" value="ANTIREPRESSR"/>
</dbReference>
<dbReference type="RefSeq" id="WP_182811845.1">
    <property type="nucleotide sequence ID" value="NZ_JACJFM010000056.1"/>
</dbReference>
<comment type="caution">
    <text evidence="2">The sequence shown here is derived from an EMBL/GenBank/DDBJ whole genome shotgun (WGS) entry which is preliminary data.</text>
</comment>
<dbReference type="AlphaFoldDB" id="A0A839IX05"/>
<accession>A0A839IX05</accession>